<dbReference type="AlphaFoldDB" id="A0AAU9UVZ5"/>
<dbReference type="InterPro" id="IPR043128">
    <property type="entry name" value="Rev_trsase/Diguanyl_cyclase"/>
</dbReference>
<name>A0AAU9UVZ5_EUPED</name>
<proteinExistence type="predicted"/>
<dbReference type="InterPro" id="IPR000477">
    <property type="entry name" value="RT_dom"/>
</dbReference>
<accession>A0AAU9UVZ5</accession>
<organism evidence="2 3">
    <name type="scientific">Euphydryas editha</name>
    <name type="common">Edith's checkerspot</name>
    <dbReference type="NCBI Taxonomy" id="104508"/>
    <lineage>
        <taxon>Eukaryota</taxon>
        <taxon>Metazoa</taxon>
        <taxon>Ecdysozoa</taxon>
        <taxon>Arthropoda</taxon>
        <taxon>Hexapoda</taxon>
        <taxon>Insecta</taxon>
        <taxon>Pterygota</taxon>
        <taxon>Neoptera</taxon>
        <taxon>Endopterygota</taxon>
        <taxon>Lepidoptera</taxon>
        <taxon>Glossata</taxon>
        <taxon>Ditrysia</taxon>
        <taxon>Papilionoidea</taxon>
        <taxon>Nymphalidae</taxon>
        <taxon>Nymphalinae</taxon>
        <taxon>Euphydryas</taxon>
    </lineage>
</organism>
<keyword evidence="3" id="KW-1185">Reference proteome</keyword>
<reference evidence="2" key="1">
    <citation type="submission" date="2022-03" db="EMBL/GenBank/DDBJ databases">
        <authorList>
            <person name="Tunstrom K."/>
        </authorList>
    </citation>
    <scope>NUCLEOTIDE SEQUENCE</scope>
</reference>
<comment type="caution">
    <text evidence="2">The sequence shown here is derived from an EMBL/GenBank/DDBJ whole genome shotgun (WGS) entry which is preliminary data.</text>
</comment>
<feature type="domain" description="Reverse transcriptase" evidence="1">
    <location>
        <begin position="1"/>
        <end position="186"/>
    </location>
</feature>
<dbReference type="SUPFAM" id="SSF56672">
    <property type="entry name" value="DNA/RNA polymerases"/>
    <property type="match status" value="1"/>
</dbReference>
<dbReference type="Proteomes" id="UP001153954">
    <property type="component" value="Unassembled WGS sequence"/>
</dbReference>
<dbReference type="InterPro" id="IPR043502">
    <property type="entry name" value="DNA/RNA_pol_sf"/>
</dbReference>
<evidence type="ECO:0000259" key="1">
    <source>
        <dbReference type="PROSITE" id="PS50878"/>
    </source>
</evidence>
<sequence length="381" mass="43980">MDNKQVTILTLIDFSNAFNVVDHDILLSILHSFNLSPPVLRWFQNYLGGRRQRVKIDDSFSSWHDVGAGVPQGGVLSPLLFTMFINSISQNLTSHYHMYADDLQIYTRSSLDNLSAAVSSTNGDLATIYQWSKSFGLKVNPSKTQTIVIGSQYILSRIDWSNIPPIIYDNVPIPYSSTVKNLGVFLDVNLSWAHHIKELSKRTFAALRSLRRLQSFLPIPTKTMLAQSLLLSVLDYADASYPNLTEDQLNTLERLQNVAIRYVFGLRKYDHISEFRSKLKWLPIRFRRNLHMLSLLYCVLFSPSSPTYLKRKFEFIGEHSKVLRSSENLTLRLPVHKTKYFHKSFEVQAILLWNALPLNIRKADSLEIFKRRLKEYYLSLS</sequence>
<evidence type="ECO:0000313" key="2">
    <source>
        <dbReference type="EMBL" id="CAH2102081.1"/>
    </source>
</evidence>
<dbReference type="Gene3D" id="3.30.70.270">
    <property type="match status" value="1"/>
</dbReference>
<dbReference type="GO" id="GO:0071897">
    <property type="term" value="P:DNA biosynthetic process"/>
    <property type="evidence" value="ECO:0007669"/>
    <property type="project" value="UniProtKB-ARBA"/>
</dbReference>
<dbReference type="EMBL" id="CAKOGL010000025">
    <property type="protein sequence ID" value="CAH2102081.1"/>
    <property type="molecule type" value="Genomic_DNA"/>
</dbReference>
<dbReference type="PANTHER" id="PTHR33332">
    <property type="entry name" value="REVERSE TRANSCRIPTASE DOMAIN-CONTAINING PROTEIN"/>
    <property type="match status" value="1"/>
</dbReference>
<dbReference type="PROSITE" id="PS50878">
    <property type="entry name" value="RT_POL"/>
    <property type="match status" value="1"/>
</dbReference>
<protein>
    <recommendedName>
        <fullName evidence="1">Reverse transcriptase domain-containing protein</fullName>
    </recommendedName>
</protein>
<dbReference type="Pfam" id="PF00078">
    <property type="entry name" value="RVT_1"/>
    <property type="match status" value="1"/>
</dbReference>
<evidence type="ECO:0000313" key="3">
    <source>
        <dbReference type="Proteomes" id="UP001153954"/>
    </source>
</evidence>
<gene>
    <name evidence="2" type="ORF">EEDITHA_LOCUS16765</name>
</gene>